<accession>A0ABU3AT87</accession>
<evidence type="ECO:0000313" key="2">
    <source>
        <dbReference type="Proteomes" id="UP001180724"/>
    </source>
</evidence>
<name>A0ABU3AT87_9ACTN</name>
<gene>
    <name evidence="1" type="ORF">RM812_24665</name>
</gene>
<dbReference type="RefSeq" id="WP_311575658.1">
    <property type="nucleotide sequence ID" value="NZ_JAVRFH010000027.1"/>
</dbReference>
<comment type="caution">
    <text evidence="1">The sequence shown here is derived from an EMBL/GenBank/DDBJ whole genome shotgun (WGS) entry which is preliminary data.</text>
</comment>
<keyword evidence="2" id="KW-1185">Reference proteome</keyword>
<evidence type="ECO:0000313" key="1">
    <source>
        <dbReference type="EMBL" id="MDT0613389.1"/>
    </source>
</evidence>
<dbReference type="EMBL" id="JAVRFH010000027">
    <property type="protein sequence ID" value="MDT0613389.1"/>
    <property type="molecule type" value="Genomic_DNA"/>
</dbReference>
<sequence>MIATRAYARRAPASAEFLAWFSPAGLAAFKGNAQLLAGHHPQARAALVEALGEQQGTAR</sequence>
<protein>
    <submittedName>
        <fullName evidence="1">Uncharacterized protein</fullName>
    </submittedName>
</protein>
<proteinExistence type="predicted"/>
<reference evidence="1" key="1">
    <citation type="submission" date="2024-05" db="EMBL/GenBank/DDBJ databases">
        <title>30 novel species of actinomycetes from the DSMZ collection.</title>
        <authorList>
            <person name="Nouioui I."/>
        </authorList>
    </citation>
    <scope>NUCLEOTIDE SEQUENCE</scope>
    <source>
        <strain evidence="1">DSM 40712</strain>
    </source>
</reference>
<organism evidence="1 2">
    <name type="scientific">Streptomyces lancefieldiae</name>
    <dbReference type="NCBI Taxonomy" id="3075520"/>
    <lineage>
        <taxon>Bacteria</taxon>
        <taxon>Bacillati</taxon>
        <taxon>Actinomycetota</taxon>
        <taxon>Actinomycetes</taxon>
        <taxon>Kitasatosporales</taxon>
        <taxon>Streptomycetaceae</taxon>
        <taxon>Streptomyces</taxon>
    </lineage>
</organism>
<dbReference type="Proteomes" id="UP001180724">
    <property type="component" value="Unassembled WGS sequence"/>
</dbReference>